<accession>A0A392TDK6</accession>
<protein>
    <submittedName>
        <fullName evidence="1">Uncharacterized protein</fullName>
    </submittedName>
</protein>
<reference evidence="1 2" key="1">
    <citation type="journal article" date="2018" name="Front. Plant Sci.">
        <title>Red Clover (Trifolium pratense) and Zigzag Clover (T. medium) - A Picture of Genomic Similarities and Differences.</title>
        <authorList>
            <person name="Dluhosova J."/>
            <person name="Istvanek J."/>
            <person name="Nedelnik J."/>
            <person name="Repkova J."/>
        </authorList>
    </citation>
    <scope>NUCLEOTIDE SEQUENCE [LARGE SCALE GENOMIC DNA]</scope>
    <source>
        <strain evidence="2">cv. 10/8</strain>
        <tissue evidence="1">Leaf</tissue>
    </source>
</reference>
<dbReference type="Proteomes" id="UP000265520">
    <property type="component" value="Unassembled WGS sequence"/>
</dbReference>
<sequence>MQLVLAQRAVQTVGRFKLSAICAVQTVGHNAQCICARA</sequence>
<comment type="caution">
    <text evidence="1">The sequence shown here is derived from an EMBL/GenBank/DDBJ whole genome shotgun (WGS) entry which is preliminary data.</text>
</comment>
<dbReference type="EMBL" id="LXQA010543972">
    <property type="protein sequence ID" value="MCI58310.1"/>
    <property type="molecule type" value="Genomic_DNA"/>
</dbReference>
<proteinExistence type="predicted"/>
<name>A0A392TDK6_9FABA</name>
<keyword evidence="2" id="KW-1185">Reference proteome</keyword>
<dbReference type="AlphaFoldDB" id="A0A392TDK6"/>
<evidence type="ECO:0000313" key="1">
    <source>
        <dbReference type="EMBL" id="MCI58310.1"/>
    </source>
</evidence>
<organism evidence="1 2">
    <name type="scientific">Trifolium medium</name>
    <dbReference type="NCBI Taxonomy" id="97028"/>
    <lineage>
        <taxon>Eukaryota</taxon>
        <taxon>Viridiplantae</taxon>
        <taxon>Streptophyta</taxon>
        <taxon>Embryophyta</taxon>
        <taxon>Tracheophyta</taxon>
        <taxon>Spermatophyta</taxon>
        <taxon>Magnoliopsida</taxon>
        <taxon>eudicotyledons</taxon>
        <taxon>Gunneridae</taxon>
        <taxon>Pentapetalae</taxon>
        <taxon>rosids</taxon>
        <taxon>fabids</taxon>
        <taxon>Fabales</taxon>
        <taxon>Fabaceae</taxon>
        <taxon>Papilionoideae</taxon>
        <taxon>50 kb inversion clade</taxon>
        <taxon>NPAAA clade</taxon>
        <taxon>Hologalegina</taxon>
        <taxon>IRL clade</taxon>
        <taxon>Trifolieae</taxon>
        <taxon>Trifolium</taxon>
    </lineage>
</organism>
<evidence type="ECO:0000313" key="2">
    <source>
        <dbReference type="Proteomes" id="UP000265520"/>
    </source>
</evidence>
<feature type="non-terminal residue" evidence="1">
    <location>
        <position position="38"/>
    </location>
</feature>